<organism evidence="1 2">
    <name type="scientific">Nocardia callitridis</name>
    <dbReference type="NCBI Taxonomy" id="648753"/>
    <lineage>
        <taxon>Bacteria</taxon>
        <taxon>Bacillati</taxon>
        <taxon>Actinomycetota</taxon>
        <taxon>Actinomycetes</taxon>
        <taxon>Mycobacteriales</taxon>
        <taxon>Nocardiaceae</taxon>
        <taxon>Nocardia</taxon>
    </lineage>
</organism>
<protein>
    <submittedName>
        <fullName evidence="1">Uncharacterized protein</fullName>
    </submittedName>
</protein>
<accession>A0ABP9KPG2</accession>
<keyword evidence="2" id="KW-1185">Reference proteome</keyword>
<dbReference type="RefSeq" id="WP_345497354.1">
    <property type="nucleotide sequence ID" value="NZ_BAABJM010000004.1"/>
</dbReference>
<gene>
    <name evidence="1" type="ORF">GCM10023318_42830</name>
</gene>
<proteinExistence type="predicted"/>
<evidence type="ECO:0000313" key="2">
    <source>
        <dbReference type="Proteomes" id="UP001500603"/>
    </source>
</evidence>
<dbReference type="Proteomes" id="UP001500603">
    <property type="component" value="Unassembled WGS sequence"/>
</dbReference>
<comment type="caution">
    <text evidence="1">The sequence shown here is derived from an EMBL/GenBank/DDBJ whole genome shotgun (WGS) entry which is preliminary data.</text>
</comment>
<reference evidence="2" key="1">
    <citation type="journal article" date="2019" name="Int. J. Syst. Evol. Microbiol.">
        <title>The Global Catalogue of Microorganisms (GCM) 10K type strain sequencing project: providing services to taxonomists for standard genome sequencing and annotation.</title>
        <authorList>
            <consortium name="The Broad Institute Genomics Platform"/>
            <consortium name="The Broad Institute Genome Sequencing Center for Infectious Disease"/>
            <person name="Wu L."/>
            <person name="Ma J."/>
        </authorList>
    </citation>
    <scope>NUCLEOTIDE SEQUENCE [LARGE SCALE GENOMIC DNA]</scope>
    <source>
        <strain evidence="2">JCM 18298</strain>
    </source>
</reference>
<name>A0ABP9KPG2_9NOCA</name>
<evidence type="ECO:0000313" key="1">
    <source>
        <dbReference type="EMBL" id="GAA5060873.1"/>
    </source>
</evidence>
<sequence length="358" mass="39779">MTPAVDDVIGYLRANGWEVTDRWRSAEVWSWHEFDVLVPPTDQVPDKMTRLRELARCVADAEGRSPTAVLRDMTTATADVISYRAQQHESVSLPTGVSTVQAAWALLNVAAREVVADDDVYAAHHKQETIRHLMADTRMALLDDTFGLEFAFPFEAGELNPLGRKVVIRVLDHSTRILRAATQTTTFTELPDEEFPDAVWSAMADLAGPEHPTPFVLDFRWSRHAPRAREALTFPLRAAERISAATRNAAPKRQESRSRADQQEFGVIEGPVTSLADDETGVRWQIKVRGTLTADDVASGTRRQVPVLLRNRDDYQDALAAHRDGHTVRVEGPVTRFGRARGITAAPTGFTVIDRPAT</sequence>
<dbReference type="EMBL" id="BAABJM010000004">
    <property type="protein sequence ID" value="GAA5060873.1"/>
    <property type="molecule type" value="Genomic_DNA"/>
</dbReference>